<keyword evidence="9" id="KW-1185">Reference proteome</keyword>
<gene>
    <name evidence="8" type="ORF">NW762_002013</name>
</gene>
<dbReference type="EMBL" id="JAOQAZ010000002">
    <property type="protein sequence ID" value="KAJ4270334.1"/>
    <property type="molecule type" value="Genomic_DNA"/>
</dbReference>
<comment type="subcellular location">
    <subcellularLocation>
        <location evidence="1">Membrane</location>
        <topology evidence="1">Single-pass membrane protein</topology>
    </subcellularLocation>
</comment>
<accession>A0A9W8VPF8</accession>
<evidence type="ECO:0000256" key="2">
    <source>
        <dbReference type="ARBA" id="ARBA00022692"/>
    </source>
</evidence>
<evidence type="ECO:0000256" key="5">
    <source>
        <dbReference type="SAM" id="MobiDB-lite"/>
    </source>
</evidence>
<evidence type="ECO:0000313" key="8">
    <source>
        <dbReference type="EMBL" id="KAJ4270334.1"/>
    </source>
</evidence>
<feature type="compositionally biased region" description="Low complexity" evidence="5">
    <location>
        <begin position="438"/>
        <end position="449"/>
    </location>
</feature>
<feature type="compositionally biased region" description="Polar residues" evidence="5">
    <location>
        <begin position="589"/>
        <end position="604"/>
    </location>
</feature>
<sequence>MDVLNQPTGPLRARRSSRKHVTSKAVVLALLSTSPMLASAQDCISLKGSKACPAFASASISTNDSLLDIFPFLQYVSDRASFDSQLSSYVQRDYVQGKYQSLFGCSDLDLRDTSDLYARFTTTVLCNAIVQNSIEPCSLSDKQSRPLCADNCAEFAQSEAYVTSDDDLCSNPSSNLLQLIRADFTNCALPGGSLDSSVCIPAIENESQNCGYGNSTVGLCSYCGSGGLNSTDTCCYNSNAEDRCKNVTLPTLTATMTFTVPPSSTATESSTASSGGSDEESDEDGGGGGGLSGGAIAGIVIGVLAGLGLIALALFLCLRRRRRPSSPKGSIFNQPSPARQGPAMAQTATPAAGSAPQGYEVLPGGRIARMSALEGHSGDSPSHHRDTSSAAGGIGVPGGYQRRGIENSSSDEFGSSPPSSETRGGILRPPPAKPRRQGSLSSNSALGSSVPQSPSSAGGFSSPQGVASQQSEQLPFFKDYYSQDDIHPGDRVGVLWAYQPRATDEFSLERGDMLKVVGIWDDGWATGVMLNDRTEEWEARRQAQRDSGVSNTSGRRDSSPAAEGEIKAFPLVCVCRPEHWRKTIEGDGSTESGSNGFNAHSAFS</sequence>
<evidence type="ECO:0000256" key="1">
    <source>
        <dbReference type="ARBA" id="ARBA00004167"/>
    </source>
</evidence>
<reference evidence="8" key="1">
    <citation type="submission" date="2022-09" db="EMBL/GenBank/DDBJ databases">
        <title>Fusarium specimens isolated from Avocado Roots.</title>
        <authorList>
            <person name="Stajich J."/>
            <person name="Roper C."/>
            <person name="Heimlech-Rivalta G."/>
        </authorList>
    </citation>
    <scope>NUCLEOTIDE SEQUENCE</scope>
    <source>
        <strain evidence="8">CF00136</strain>
    </source>
</reference>
<evidence type="ECO:0000313" key="9">
    <source>
        <dbReference type="Proteomes" id="UP001152049"/>
    </source>
</evidence>
<evidence type="ECO:0000256" key="6">
    <source>
        <dbReference type="SAM" id="Phobius"/>
    </source>
</evidence>
<feature type="chain" id="PRO_5040831438" description="SH3 domain-containing protein" evidence="7">
    <location>
        <begin position="41"/>
        <end position="604"/>
    </location>
</feature>
<proteinExistence type="predicted"/>
<evidence type="ECO:0000256" key="3">
    <source>
        <dbReference type="ARBA" id="ARBA00022989"/>
    </source>
</evidence>
<evidence type="ECO:0000256" key="7">
    <source>
        <dbReference type="SAM" id="SignalP"/>
    </source>
</evidence>
<feature type="compositionally biased region" description="Low complexity" evidence="5">
    <location>
        <begin position="408"/>
        <end position="421"/>
    </location>
</feature>
<organism evidence="8 9">
    <name type="scientific">Fusarium torreyae</name>
    <dbReference type="NCBI Taxonomy" id="1237075"/>
    <lineage>
        <taxon>Eukaryota</taxon>
        <taxon>Fungi</taxon>
        <taxon>Dikarya</taxon>
        <taxon>Ascomycota</taxon>
        <taxon>Pezizomycotina</taxon>
        <taxon>Sordariomycetes</taxon>
        <taxon>Hypocreomycetidae</taxon>
        <taxon>Hypocreales</taxon>
        <taxon>Nectriaceae</taxon>
        <taxon>Fusarium</taxon>
    </lineage>
</organism>
<dbReference type="InterPro" id="IPR036028">
    <property type="entry name" value="SH3-like_dom_sf"/>
</dbReference>
<dbReference type="SUPFAM" id="SSF50044">
    <property type="entry name" value="SH3-domain"/>
    <property type="match status" value="1"/>
</dbReference>
<feature type="region of interest" description="Disordered" evidence="5">
    <location>
        <begin position="584"/>
        <end position="604"/>
    </location>
</feature>
<dbReference type="Gene3D" id="2.30.30.40">
    <property type="entry name" value="SH3 Domains"/>
    <property type="match status" value="1"/>
</dbReference>
<dbReference type="OrthoDB" id="2163411at2759"/>
<dbReference type="PANTHER" id="PTHR15549:SF26">
    <property type="entry name" value="AXIAL BUDDING PATTERN PROTEIN 2-RELATED"/>
    <property type="match status" value="1"/>
</dbReference>
<feature type="region of interest" description="Disordered" evidence="5">
    <location>
        <begin position="324"/>
        <end position="471"/>
    </location>
</feature>
<evidence type="ECO:0000256" key="4">
    <source>
        <dbReference type="ARBA" id="ARBA00023136"/>
    </source>
</evidence>
<feature type="compositionally biased region" description="Polar residues" evidence="5">
    <location>
        <begin position="450"/>
        <end position="471"/>
    </location>
</feature>
<evidence type="ECO:0008006" key="10">
    <source>
        <dbReference type="Google" id="ProtNLM"/>
    </source>
</evidence>
<keyword evidence="4 6" id="KW-0472">Membrane</keyword>
<dbReference type="Proteomes" id="UP001152049">
    <property type="component" value="Unassembled WGS sequence"/>
</dbReference>
<dbReference type="InterPro" id="IPR051694">
    <property type="entry name" value="Immunoregulatory_rcpt-like"/>
</dbReference>
<name>A0A9W8VPF8_9HYPO</name>
<feature type="signal peptide" evidence="7">
    <location>
        <begin position="1"/>
        <end position="40"/>
    </location>
</feature>
<feature type="compositionally biased region" description="Low complexity" evidence="5">
    <location>
        <begin position="258"/>
        <end position="276"/>
    </location>
</feature>
<dbReference type="GO" id="GO:0071944">
    <property type="term" value="C:cell periphery"/>
    <property type="evidence" value="ECO:0007669"/>
    <property type="project" value="UniProtKB-ARBA"/>
</dbReference>
<dbReference type="GO" id="GO:0016020">
    <property type="term" value="C:membrane"/>
    <property type="evidence" value="ECO:0007669"/>
    <property type="project" value="UniProtKB-SubCell"/>
</dbReference>
<dbReference type="PANTHER" id="PTHR15549">
    <property type="entry name" value="PAIRED IMMUNOGLOBULIN-LIKE TYPE 2 RECEPTOR"/>
    <property type="match status" value="1"/>
</dbReference>
<protein>
    <recommendedName>
        <fullName evidence="10">SH3 domain-containing protein</fullName>
    </recommendedName>
</protein>
<keyword evidence="7" id="KW-0732">Signal</keyword>
<feature type="region of interest" description="Disordered" evidence="5">
    <location>
        <begin position="539"/>
        <end position="561"/>
    </location>
</feature>
<keyword evidence="2 6" id="KW-0812">Transmembrane</keyword>
<comment type="caution">
    <text evidence="8">The sequence shown here is derived from an EMBL/GenBank/DDBJ whole genome shotgun (WGS) entry which is preliminary data.</text>
</comment>
<dbReference type="AlphaFoldDB" id="A0A9W8VPF8"/>
<feature type="region of interest" description="Disordered" evidence="5">
    <location>
        <begin position="258"/>
        <end position="289"/>
    </location>
</feature>
<feature type="transmembrane region" description="Helical" evidence="6">
    <location>
        <begin position="295"/>
        <end position="318"/>
    </location>
</feature>
<keyword evidence="3 6" id="KW-1133">Transmembrane helix</keyword>